<feature type="domain" description="FAM194 C-terminal" evidence="1">
    <location>
        <begin position="1"/>
        <end position="177"/>
    </location>
</feature>
<comment type="caution">
    <text evidence="2">The sequence shown here is derived from an EMBL/GenBank/DDBJ whole genome shotgun (WGS) entry which is preliminary data.</text>
</comment>
<accession>A0A7K8XMR5</accession>
<keyword evidence="3" id="KW-1185">Reference proteome</keyword>
<dbReference type="Pfam" id="PF14977">
    <property type="entry name" value="FAM194"/>
    <property type="match status" value="1"/>
</dbReference>
<dbReference type="InterPro" id="IPR029281">
    <property type="entry name" value="FAM194_C"/>
</dbReference>
<dbReference type="OrthoDB" id="527209at2759"/>
<proteinExistence type="predicted"/>
<feature type="non-terminal residue" evidence="2">
    <location>
        <position position="1"/>
    </location>
</feature>
<evidence type="ECO:0000259" key="1">
    <source>
        <dbReference type="Pfam" id="PF14977"/>
    </source>
</evidence>
<reference evidence="2 3" key="1">
    <citation type="submission" date="2019-09" db="EMBL/GenBank/DDBJ databases">
        <title>Bird 10,000 Genomes (B10K) Project - Family phase.</title>
        <authorList>
            <person name="Zhang G."/>
        </authorList>
    </citation>
    <scope>NUCLEOTIDE SEQUENCE [LARGE SCALE GENOMIC DNA]</scope>
    <source>
        <strain evidence="2">B10K-DU-001-04</strain>
        <tissue evidence="2">Muscle</tissue>
    </source>
</reference>
<protein>
    <submittedName>
        <fullName evidence="2">ERIP6 protein</fullName>
    </submittedName>
</protein>
<gene>
    <name evidence="2" type="primary">Erich6</name>
    <name evidence="2" type="ORF">EUBBOU_R01674</name>
</gene>
<dbReference type="PANTHER" id="PTHR23093">
    <property type="entry name" value="SIMILAR TO CHROMOSOME 3 OPEN READING FRAME 20"/>
    <property type="match status" value="1"/>
</dbReference>
<evidence type="ECO:0000313" key="2">
    <source>
        <dbReference type="EMBL" id="NXF91880.1"/>
    </source>
</evidence>
<dbReference type="Proteomes" id="UP000583613">
    <property type="component" value="Unassembled WGS sequence"/>
</dbReference>
<organism evidence="2 3">
    <name type="scientific">Eubucco bourcierii</name>
    <name type="common">red-headed barbet</name>
    <dbReference type="NCBI Taxonomy" id="91767"/>
    <lineage>
        <taxon>Eukaryota</taxon>
        <taxon>Metazoa</taxon>
        <taxon>Chordata</taxon>
        <taxon>Craniata</taxon>
        <taxon>Vertebrata</taxon>
        <taxon>Euteleostomi</taxon>
        <taxon>Archelosauria</taxon>
        <taxon>Archosauria</taxon>
        <taxon>Dinosauria</taxon>
        <taxon>Saurischia</taxon>
        <taxon>Theropoda</taxon>
        <taxon>Coelurosauria</taxon>
        <taxon>Aves</taxon>
        <taxon>Neognathae</taxon>
        <taxon>Neoaves</taxon>
        <taxon>Telluraves</taxon>
        <taxon>Coraciimorphae</taxon>
        <taxon>Piciformes</taxon>
        <taxon>Ramphastidae</taxon>
        <taxon>Eubucco</taxon>
    </lineage>
</organism>
<dbReference type="EMBL" id="VWZE01013647">
    <property type="protein sequence ID" value="NXF91880.1"/>
    <property type="molecule type" value="Genomic_DNA"/>
</dbReference>
<sequence>YPSGNLAVMVVRHKAHLVCIVQEDKASKAKIQAVFRSRGRSTCYYPSGTVWINMDIQGGQYFNQTGSRMRRWRWPNTITSSEPQAPLSPIFISLNQHVGVRILGQDKIVVSFLAMGRQAKFNVGTKVQVSSSGQLPPPIQLSEGELLLLAFRVRILQLLDRLRGCLTFPSTKHWDKIKPPAFLTTQAWKILQLCTSAGVSTQLRSSVQAIVNA</sequence>
<dbReference type="AlphaFoldDB" id="A0A7K8XMR5"/>
<name>A0A7K8XMR5_9PICI</name>
<dbReference type="PANTHER" id="PTHR23093:SF18">
    <property type="entry name" value="GLUTAMATE RICH 6"/>
    <property type="match status" value="1"/>
</dbReference>
<evidence type="ECO:0000313" key="3">
    <source>
        <dbReference type="Proteomes" id="UP000583613"/>
    </source>
</evidence>
<feature type="non-terminal residue" evidence="2">
    <location>
        <position position="213"/>
    </location>
</feature>